<evidence type="ECO:0000256" key="11">
    <source>
        <dbReference type="ARBA" id="ARBA00022801"/>
    </source>
</evidence>
<evidence type="ECO:0000256" key="21">
    <source>
        <dbReference type="ARBA" id="ARBA00048494"/>
    </source>
</evidence>
<organism evidence="24 25">
    <name type="scientific">Wallemia hederae</name>
    <dbReference type="NCBI Taxonomy" id="1540922"/>
    <lineage>
        <taxon>Eukaryota</taxon>
        <taxon>Fungi</taxon>
        <taxon>Dikarya</taxon>
        <taxon>Basidiomycota</taxon>
        <taxon>Wallemiomycotina</taxon>
        <taxon>Wallemiomycetes</taxon>
        <taxon>Wallemiales</taxon>
        <taxon>Wallemiaceae</taxon>
        <taxon>Wallemia</taxon>
    </lineage>
</organism>
<evidence type="ECO:0000256" key="17">
    <source>
        <dbReference type="ARBA" id="ARBA00023288"/>
    </source>
</evidence>
<comment type="caution">
    <text evidence="24">The sequence shown here is derived from an EMBL/GenBank/DDBJ whole genome shotgun (WGS) entry which is preliminary data.</text>
</comment>
<evidence type="ECO:0000256" key="1">
    <source>
        <dbReference type="ARBA" id="ARBA00001941"/>
    </source>
</evidence>
<name>A0A4T0FGB5_9BASI</name>
<keyword evidence="16" id="KW-0170">Cobalt</keyword>
<evidence type="ECO:0000256" key="13">
    <source>
        <dbReference type="ARBA" id="ARBA00023136"/>
    </source>
</evidence>
<dbReference type="PROSITE" id="PS51677">
    <property type="entry name" value="NODB"/>
    <property type="match status" value="1"/>
</dbReference>
<dbReference type="PANTHER" id="PTHR10587">
    <property type="entry name" value="GLYCOSYL TRANSFERASE-RELATED"/>
    <property type="match status" value="1"/>
</dbReference>
<keyword evidence="7" id="KW-0964">Secreted</keyword>
<keyword evidence="12" id="KW-0146">Chitin degradation</keyword>
<keyword evidence="9" id="KW-0479">Metal-binding</keyword>
<dbReference type="Pfam" id="PF01522">
    <property type="entry name" value="Polysacc_deac_1"/>
    <property type="match status" value="1"/>
</dbReference>
<protein>
    <recommendedName>
        <fullName evidence="20">chitin deacetylase</fullName>
        <ecNumber evidence="20">3.5.1.41</ecNumber>
    </recommendedName>
</protein>
<keyword evidence="15" id="KW-0119">Carbohydrate metabolism</keyword>
<dbReference type="InterPro" id="IPR002509">
    <property type="entry name" value="NODB_dom"/>
</dbReference>
<keyword evidence="8" id="KW-0336">GPI-anchor</keyword>
<accession>A0A4T0FGB5</accession>
<evidence type="ECO:0000256" key="22">
    <source>
        <dbReference type="SAM" id="SignalP"/>
    </source>
</evidence>
<evidence type="ECO:0000256" key="15">
    <source>
        <dbReference type="ARBA" id="ARBA00023277"/>
    </source>
</evidence>
<evidence type="ECO:0000256" key="16">
    <source>
        <dbReference type="ARBA" id="ARBA00023285"/>
    </source>
</evidence>
<comment type="similarity">
    <text evidence="4">Belongs to the polysaccharide deacetylase family.</text>
</comment>
<dbReference type="OrthoDB" id="407355at2759"/>
<dbReference type="GO" id="GO:0005886">
    <property type="term" value="C:plasma membrane"/>
    <property type="evidence" value="ECO:0007669"/>
    <property type="project" value="UniProtKB-SubCell"/>
</dbReference>
<feature type="signal peptide" evidence="22">
    <location>
        <begin position="1"/>
        <end position="17"/>
    </location>
</feature>
<evidence type="ECO:0000256" key="6">
    <source>
        <dbReference type="ARBA" id="ARBA00022512"/>
    </source>
</evidence>
<proteinExistence type="inferred from homology"/>
<dbReference type="InterPro" id="IPR011330">
    <property type="entry name" value="Glyco_hydro/deAcase_b/a-brl"/>
</dbReference>
<dbReference type="Proteomes" id="UP000310189">
    <property type="component" value="Unassembled WGS sequence"/>
</dbReference>
<dbReference type="GO" id="GO:0098552">
    <property type="term" value="C:side of membrane"/>
    <property type="evidence" value="ECO:0007669"/>
    <property type="project" value="UniProtKB-KW"/>
</dbReference>
<dbReference type="PANTHER" id="PTHR10587:SF98">
    <property type="entry name" value="CHITIN DEACETYLASE"/>
    <property type="match status" value="1"/>
</dbReference>
<keyword evidence="5" id="KW-1003">Cell membrane</keyword>
<evidence type="ECO:0000256" key="4">
    <source>
        <dbReference type="ARBA" id="ARBA00010973"/>
    </source>
</evidence>
<keyword evidence="19" id="KW-0624">Polysaccharide degradation</keyword>
<sequence>MIVKNVALLGLLGAVSAQSASVTDMASAAQSTDAATECKPYSAKIVNDIKDQFPTIWQPATIVDGDTAAQQKYDEIKQIIPSSIKPKGTHSGDFSQTTPTYDKSDPDCWYTFNKCTQPKIEGLGEDLSKLPEPNTWGLGFDDGPNCSHNTFYNFLSDNDLTATMFYIGSNVMNWPYQAQRGVEDGHQICLHTWSHHYMTSFDDEGAFAELYYPIKAIKAITGVTPTCWRPPFGDVDDRIRIIAEGLGLRTAVWEYDTNDWKMSSGTSKDQVKQNYEKVINDAKGGKFDTAGTIVLTHEITGDTMDMFMEMYPEIKENFDYIVPFYAATNTTNLYVETGDDVKKGQTFAEYVKDVYNGTSVEAATSTNTNDHPDPTMTGTAGPLATVANPTVASIEGAAASDVTNSDDGDSAAFSISGTSSLLSVAALMVSTTFVALSL</sequence>
<dbReference type="FunFam" id="3.20.20.370:FF:000004">
    <property type="entry name" value="Related to Chitin deacetylase"/>
    <property type="match status" value="1"/>
</dbReference>
<evidence type="ECO:0000256" key="14">
    <source>
        <dbReference type="ARBA" id="ARBA00023180"/>
    </source>
</evidence>
<keyword evidence="18" id="KW-0961">Cell wall biogenesis/degradation</keyword>
<evidence type="ECO:0000256" key="20">
    <source>
        <dbReference type="ARBA" id="ARBA00024056"/>
    </source>
</evidence>
<evidence type="ECO:0000256" key="2">
    <source>
        <dbReference type="ARBA" id="ARBA00004191"/>
    </source>
</evidence>
<evidence type="ECO:0000256" key="3">
    <source>
        <dbReference type="ARBA" id="ARBA00004609"/>
    </source>
</evidence>
<feature type="domain" description="NodB homology" evidence="23">
    <location>
        <begin position="134"/>
        <end position="323"/>
    </location>
</feature>
<dbReference type="GO" id="GO:0006032">
    <property type="term" value="P:chitin catabolic process"/>
    <property type="evidence" value="ECO:0007669"/>
    <property type="project" value="UniProtKB-KW"/>
</dbReference>
<evidence type="ECO:0000313" key="25">
    <source>
        <dbReference type="Proteomes" id="UP000310189"/>
    </source>
</evidence>
<dbReference type="GO" id="GO:0009272">
    <property type="term" value="P:fungal-type cell wall biogenesis"/>
    <property type="evidence" value="ECO:0007669"/>
    <property type="project" value="UniProtKB-ARBA"/>
</dbReference>
<keyword evidence="13" id="KW-0472">Membrane</keyword>
<evidence type="ECO:0000256" key="8">
    <source>
        <dbReference type="ARBA" id="ARBA00022622"/>
    </source>
</evidence>
<keyword evidence="6" id="KW-0134">Cell wall</keyword>
<evidence type="ECO:0000256" key="9">
    <source>
        <dbReference type="ARBA" id="ARBA00022723"/>
    </source>
</evidence>
<evidence type="ECO:0000256" key="12">
    <source>
        <dbReference type="ARBA" id="ARBA00023024"/>
    </source>
</evidence>
<feature type="chain" id="PRO_5020681528" description="chitin deacetylase" evidence="22">
    <location>
        <begin position="18"/>
        <end position="438"/>
    </location>
</feature>
<evidence type="ECO:0000313" key="24">
    <source>
        <dbReference type="EMBL" id="TIA86940.1"/>
    </source>
</evidence>
<comment type="subcellular location">
    <subcellularLocation>
        <location evidence="3">Cell membrane</location>
        <topology evidence="3">Lipid-anchor</topology>
        <topology evidence="3">GPI-anchor</topology>
    </subcellularLocation>
    <subcellularLocation>
        <location evidence="2">Secreted</location>
        <location evidence="2">Cell wall</location>
    </subcellularLocation>
</comment>
<keyword evidence="14" id="KW-0325">Glycoprotein</keyword>
<dbReference type="InterPro" id="IPR050248">
    <property type="entry name" value="Polysacc_deacetylase_ArnD"/>
</dbReference>
<evidence type="ECO:0000256" key="19">
    <source>
        <dbReference type="ARBA" id="ARBA00023326"/>
    </source>
</evidence>
<comment type="cofactor">
    <cofactor evidence="1">
        <name>Co(2+)</name>
        <dbReference type="ChEBI" id="CHEBI:48828"/>
    </cofactor>
</comment>
<keyword evidence="25" id="KW-1185">Reference proteome</keyword>
<evidence type="ECO:0000256" key="18">
    <source>
        <dbReference type="ARBA" id="ARBA00023316"/>
    </source>
</evidence>
<dbReference type="EMBL" id="SPNW01000071">
    <property type="protein sequence ID" value="TIA86940.1"/>
    <property type="molecule type" value="Genomic_DNA"/>
</dbReference>
<dbReference type="GO" id="GO:0071555">
    <property type="term" value="P:cell wall organization"/>
    <property type="evidence" value="ECO:0007669"/>
    <property type="project" value="UniProtKB-KW"/>
</dbReference>
<dbReference type="AlphaFoldDB" id="A0A4T0FGB5"/>
<dbReference type="SUPFAM" id="SSF88713">
    <property type="entry name" value="Glycoside hydrolase/deacetylase"/>
    <property type="match status" value="1"/>
</dbReference>
<evidence type="ECO:0000259" key="23">
    <source>
        <dbReference type="PROSITE" id="PS51677"/>
    </source>
</evidence>
<gene>
    <name evidence="24" type="ORF">E3P99_03510</name>
</gene>
<keyword evidence="10 22" id="KW-0732">Signal</keyword>
<evidence type="ECO:0000256" key="7">
    <source>
        <dbReference type="ARBA" id="ARBA00022525"/>
    </source>
</evidence>
<reference evidence="24 25" key="1">
    <citation type="submission" date="2019-03" db="EMBL/GenBank/DDBJ databases">
        <title>Sequencing 23 genomes of Wallemia ichthyophaga.</title>
        <authorList>
            <person name="Gostincar C."/>
        </authorList>
    </citation>
    <scope>NUCLEOTIDE SEQUENCE [LARGE SCALE GENOMIC DNA]</scope>
    <source>
        <strain evidence="24 25">EXF-5753</strain>
    </source>
</reference>
<evidence type="ECO:0000256" key="10">
    <source>
        <dbReference type="ARBA" id="ARBA00022729"/>
    </source>
</evidence>
<dbReference type="GO" id="GO:0000272">
    <property type="term" value="P:polysaccharide catabolic process"/>
    <property type="evidence" value="ECO:0007669"/>
    <property type="project" value="UniProtKB-KW"/>
</dbReference>
<keyword evidence="17" id="KW-0449">Lipoprotein</keyword>
<dbReference type="GO" id="GO:0004099">
    <property type="term" value="F:chitin deacetylase activity"/>
    <property type="evidence" value="ECO:0007669"/>
    <property type="project" value="UniProtKB-EC"/>
</dbReference>
<keyword evidence="11" id="KW-0378">Hydrolase</keyword>
<dbReference type="Gene3D" id="3.20.20.370">
    <property type="entry name" value="Glycoside hydrolase/deacetylase"/>
    <property type="match status" value="1"/>
</dbReference>
<evidence type="ECO:0000256" key="5">
    <source>
        <dbReference type="ARBA" id="ARBA00022475"/>
    </source>
</evidence>
<dbReference type="EC" id="3.5.1.41" evidence="20"/>
<dbReference type="GO" id="GO:0046872">
    <property type="term" value="F:metal ion binding"/>
    <property type="evidence" value="ECO:0007669"/>
    <property type="project" value="UniProtKB-KW"/>
</dbReference>
<comment type="catalytic activity">
    <reaction evidence="21">
        <text>[(1-&gt;4)-N-acetyl-beta-D-glucosaminyl](n) + n H2O = chitosan + n acetate</text>
        <dbReference type="Rhea" id="RHEA:10464"/>
        <dbReference type="Rhea" id="RHEA-COMP:9593"/>
        <dbReference type="Rhea" id="RHEA-COMP:9597"/>
        <dbReference type="ChEBI" id="CHEBI:15377"/>
        <dbReference type="ChEBI" id="CHEBI:17029"/>
        <dbReference type="ChEBI" id="CHEBI:30089"/>
        <dbReference type="ChEBI" id="CHEBI:57704"/>
        <dbReference type="EC" id="3.5.1.41"/>
    </reaction>
    <physiologicalReaction direction="left-to-right" evidence="21">
        <dbReference type="Rhea" id="RHEA:10465"/>
    </physiologicalReaction>
</comment>